<name>A0A031JBS8_9SPHN</name>
<dbReference type="Gene3D" id="3.10.50.30">
    <property type="entry name" value="Transcription elongation factor, GreA/GreB, C-terminal domain"/>
    <property type="match status" value="1"/>
</dbReference>
<accession>A0A031JBS8</accession>
<sequence>MSLFRKAIAMTKTKAARRPPIHMIDSEADILADLATSAASRLPQVSQLLLEELGRATIHKTERIPADIVTMHSVVQFTDAASGKEHRYQLVYPKDADIAEGRISILTPVGAGLIGLRAGQSILWPDRDGHERLLTIAKVSREPLPLS</sequence>
<keyword evidence="2" id="KW-0251">Elongation factor</keyword>
<reference evidence="2 3" key="1">
    <citation type="submission" date="2014-03" db="EMBL/GenBank/DDBJ databases">
        <title>Whole genome sequence of Novosphingobium resinovorum KF1.</title>
        <authorList>
            <person name="Gan H.M."/>
            <person name="Gan H.Y."/>
            <person name="Chew T.H."/>
            <person name="Savka M.A."/>
        </authorList>
    </citation>
    <scope>NUCLEOTIDE SEQUENCE [LARGE SCALE GENOMIC DNA]</scope>
    <source>
        <strain evidence="2 3">KF1</strain>
    </source>
</reference>
<dbReference type="InterPro" id="IPR036953">
    <property type="entry name" value="GreA/GreB_C_sf"/>
</dbReference>
<dbReference type="GO" id="GO:0006354">
    <property type="term" value="P:DNA-templated transcription elongation"/>
    <property type="evidence" value="ECO:0007669"/>
    <property type="project" value="TreeGrafter"/>
</dbReference>
<evidence type="ECO:0000259" key="1">
    <source>
        <dbReference type="Pfam" id="PF01272"/>
    </source>
</evidence>
<dbReference type="SUPFAM" id="SSF54534">
    <property type="entry name" value="FKBP-like"/>
    <property type="match status" value="1"/>
</dbReference>
<dbReference type="NCBIfam" id="NF004396">
    <property type="entry name" value="PRK05753.1"/>
    <property type="match status" value="1"/>
</dbReference>
<dbReference type="GO" id="GO:0032784">
    <property type="term" value="P:regulation of DNA-templated transcription elongation"/>
    <property type="evidence" value="ECO:0007669"/>
    <property type="project" value="InterPro"/>
</dbReference>
<protein>
    <submittedName>
        <fullName evidence="2">GreA/GreB family elongation factor</fullName>
    </submittedName>
</protein>
<dbReference type="GO" id="GO:0003746">
    <property type="term" value="F:translation elongation factor activity"/>
    <property type="evidence" value="ECO:0007669"/>
    <property type="project" value="UniProtKB-KW"/>
</dbReference>
<dbReference type="PATRIC" id="fig|158500.4.peg.5450"/>
<dbReference type="InterPro" id="IPR023459">
    <property type="entry name" value="Tscrpt_elong_fac_GreA/B_fam"/>
</dbReference>
<dbReference type="PANTHER" id="PTHR30437">
    <property type="entry name" value="TRANSCRIPTION ELONGATION FACTOR GREA"/>
    <property type="match status" value="1"/>
</dbReference>
<dbReference type="AlphaFoldDB" id="A0A031JBS8"/>
<dbReference type="EMBL" id="JFYZ01000065">
    <property type="protein sequence ID" value="EZP70668.1"/>
    <property type="molecule type" value="Genomic_DNA"/>
</dbReference>
<comment type="caution">
    <text evidence="2">The sequence shown here is derived from an EMBL/GenBank/DDBJ whole genome shotgun (WGS) entry which is preliminary data.</text>
</comment>
<dbReference type="Proteomes" id="UP000024329">
    <property type="component" value="Unassembled WGS sequence"/>
</dbReference>
<feature type="domain" description="Transcription elongation factor GreA/GreB C-terminal" evidence="1">
    <location>
        <begin position="65"/>
        <end position="140"/>
    </location>
</feature>
<organism evidence="2 3">
    <name type="scientific">Novosphingobium resinovorum</name>
    <dbReference type="NCBI Taxonomy" id="158500"/>
    <lineage>
        <taxon>Bacteria</taxon>
        <taxon>Pseudomonadati</taxon>
        <taxon>Pseudomonadota</taxon>
        <taxon>Alphaproteobacteria</taxon>
        <taxon>Sphingomonadales</taxon>
        <taxon>Sphingomonadaceae</taxon>
        <taxon>Novosphingobium</taxon>
    </lineage>
</organism>
<dbReference type="Pfam" id="PF01272">
    <property type="entry name" value="GreA_GreB"/>
    <property type="match status" value="1"/>
</dbReference>
<evidence type="ECO:0000313" key="2">
    <source>
        <dbReference type="EMBL" id="EZP70668.1"/>
    </source>
</evidence>
<proteinExistence type="predicted"/>
<gene>
    <name evidence="2" type="ORF">BV97_05377</name>
</gene>
<dbReference type="eggNOG" id="COG0782">
    <property type="taxonomic scope" value="Bacteria"/>
</dbReference>
<evidence type="ECO:0000313" key="3">
    <source>
        <dbReference type="Proteomes" id="UP000024329"/>
    </source>
</evidence>
<dbReference type="PANTHER" id="PTHR30437:SF5">
    <property type="entry name" value="REGULATOR OF NUCLEOSIDE DIPHOSPHATE KINASE"/>
    <property type="match status" value="1"/>
</dbReference>
<dbReference type="InterPro" id="IPR001437">
    <property type="entry name" value="Tscrpt_elong_fac_GreA/B_C"/>
</dbReference>
<keyword evidence="2" id="KW-0648">Protein biosynthesis</keyword>
<dbReference type="GO" id="GO:0003677">
    <property type="term" value="F:DNA binding"/>
    <property type="evidence" value="ECO:0007669"/>
    <property type="project" value="InterPro"/>
</dbReference>
<dbReference type="GO" id="GO:0070063">
    <property type="term" value="F:RNA polymerase binding"/>
    <property type="evidence" value="ECO:0007669"/>
    <property type="project" value="InterPro"/>
</dbReference>